<dbReference type="Proteomes" id="UP001165960">
    <property type="component" value="Unassembled WGS sequence"/>
</dbReference>
<sequence>MGLHWRRFGGNLATIQGIFSIRPAGCGVIQQFESVTYWIGRSWTVLGVQSAFRGLGFNSWVFNTSIEMSFKTDKDKLPQYLQAIKGQTVLKKVAEFYSQVPMPCVVNEPLELFPKAKKPKYHVIPDATHETYVRLMEERPDYKKAAAIVRILEKSAHRL</sequence>
<protein>
    <submittedName>
        <fullName evidence="1">Uncharacterized protein</fullName>
    </submittedName>
</protein>
<reference evidence="1" key="1">
    <citation type="submission" date="2022-04" db="EMBL/GenBank/DDBJ databases">
        <title>Genome of the entomopathogenic fungus Entomophthora muscae.</title>
        <authorList>
            <person name="Elya C."/>
            <person name="Lovett B.R."/>
            <person name="Lee E."/>
            <person name="Macias A.M."/>
            <person name="Hajek A.E."/>
            <person name="De Bivort B.L."/>
            <person name="Kasson M.T."/>
            <person name="De Fine Licht H.H."/>
            <person name="Stajich J.E."/>
        </authorList>
    </citation>
    <scope>NUCLEOTIDE SEQUENCE</scope>
    <source>
        <strain evidence="1">Berkeley</strain>
    </source>
</reference>
<keyword evidence="2" id="KW-1185">Reference proteome</keyword>
<accession>A0ACC2TH77</accession>
<evidence type="ECO:0000313" key="2">
    <source>
        <dbReference type="Proteomes" id="UP001165960"/>
    </source>
</evidence>
<proteinExistence type="predicted"/>
<organism evidence="1 2">
    <name type="scientific">Entomophthora muscae</name>
    <dbReference type="NCBI Taxonomy" id="34485"/>
    <lineage>
        <taxon>Eukaryota</taxon>
        <taxon>Fungi</taxon>
        <taxon>Fungi incertae sedis</taxon>
        <taxon>Zoopagomycota</taxon>
        <taxon>Entomophthoromycotina</taxon>
        <taxon>Entomophthoromycetes</taxon>
        <taxon>Entomophthorales</taxon>
        <taxon>Entomophthoraceae</taxon>
        <taxon>Entomophthora</taxon>
    </lineage>
</organism>
<name>A0ACC2TH77_9FUNG</name>
<evidence type="ECO:0000313" key="1">
    <source>
        <dbReference type="EMBL" id="KAJ9073821.1"/>
    </source>
</evidence>
<comment type="caution">
    <text evidence="1">The sequence shown here is derived from an EMBL/GenBank/DDBJ whole genome shotgun (WGS) entry which is preliminary data.</text>
</comment>
<dbReference type="EMBL" id="QTSX02002884">
    <property type="protein sequence ID" value="KAJ9073821.1"/>
    <property type="molecule type" value="Genomic_DNA"/>
</dbReference>
<gene>
    <name evidence="1" type="ORF">DSO57_1012356</name>
</gene>